<dbReference type="GO" id="GO:0016460">
    <property type="term" value="C:myosin II complex"/>
    <property type="evidence" value="ECO:0007669"/>
    <property type="project" value="TreeGrafter"/>
</dbReference>
<dbReference type="PANTHER" id="PTHR23048:SF0">
    <property type="entry name" value="CALMODULIN LIKE 3"/>
    <property type="match status" value="1"/>
</dbReference>
<feature type="domain" description="EF-hand" evidence="3">
    <location>
        <begin position="19"/>
        <end position="54"/>
    </location>
</feature>
<gene>
    <name evidence="4" type="ORF">MCOR_10299</name>
</gene>
<dbReference type="PANTHER" id="PTHR23048">
    <property type="entry name" value="MYOSIN LIGHT CHAIN 1, 3"/>
    <property type="match status" value="1"/>
</dbReference>
<organism evidence="4 5">
    <name type="scientific">Mytilus coruscus</name>
    <name type="common">Sea mussel</name>
    <dbReference type="NCBI Taxonomy" id="42192"/>
    <lineage>
        <taxon>Eukaryota</taxon>
        <taxon>Metazoa</taxon>
        <taxon>Spiralia</taxon>
        <taxon>Lophotrochozoa</taxon>
        <taxon>Mollusca</taxon>
        <taxon>Bivalvia</taxon>
        <taxon>Autobranchia</taxon>
        <taxon>Pteriomorphia</taxon>
        <taxon>Mytilida</taxon>
        <taxon>Mytiloidea</taxon>
        <taxon>Mytilidae</taxon>
        <taxon>Mytilinae</taxon>
        <taxon>Mytilus</taxon>
    </lineage>
</organism>
<dbReference type="EMBL" id="CACVKT020001833">
    <property type="protein sequence ID" value="CAC5372058.1"/>
    <property type="molecule type" value="Genomic_DNA"/>
</dbReference>
<dbReference type="Pfam" id="PF13499">
    <property type="entry name" value="EF-hand_7"/>
    <property type="match status" value="2"/>
</dbReference>
<feature type="domain" description="EF-hand" evidence="3">
    <location>
        <begin position="55"/>
        <end position="90"/>
    </location>
</feature>
<proteinExistence type="predicted"/>
<dbReference type="GO" id="GO:0005509">
    <property type="term" value="F:calcium ion binding"/>
    <property type="evidence" value="ECO:0007669"/>
    <property type="project" value="InterPro"/>
</dbReference>
<dbReference type="InterPro" id="IPR018247">
    <property type="entry name" value="EF_Hand_1_Ca_BS"/>
</dbReference>
<feature type="domain" description="EF-hand" evidence="3">
    <location>
        <begin position="128"/>
        <end position="160"/>
    </location>
</feature>
<dbReference type="InterPro" id="IPR050230">
    <property type="entry name" value="CALM/Myosin/TropC-like"/>
</dbReference>
<protein>
    <submittedName>
        <fullName evidence="4">CALM</fullName>
    </submittedName>
</protein>
<dbReference type="SMART" id="SM00054">
    <property type="entry name" value="EFh"/>
    <property type="match status" value="4"/>
</dbReference>
<dbReference type="FunFam" id="1.10.238.10:FF:000178">
    <property type="entry name" value="Calmodulin-2 A"/>
    <property type="match status" value="1"/>
</dbReference>
<accession>A0A6J8AR57</accession>
<dbReference type="CDD" id="cd00051">
    <property type="entry name" value="EFh"/>
    <property type="match status" value="2"/>
</dbReference>
<dbReference type="Proteomes" id="UP000507470">
    <property type="component" value="Unassembled WGS sequence"/>
</dbReference>
<dbReference type="AlphaFoldDB" id="A0A6J8AR57"/>
<dbReference type="InterPro" id="IPR011992">
    <property type="entry name" value="EF-hand-dom_pair"/>
</dbReference>
<keyword evidence="5" id="KW-1185">Reference proteome</keyword>
<evidence type="ECO:0000259" key="3">
    <source>
        <dbReference type="PROSITE" id="PS50222"/>
    </source>
</evidence>
<dbReference type="PROSITE" id="PS50222">
    <property type="entry name" value="EF_HAND_2"/>
    <property type="match status" value="4"/>
</dbReference>
<feature type="domain" description="EF-hand" evidence="3">
    <location>
        <begin position="92"/>
        <end position="127"/>
    </location>
</feature>
<reference evidence="4 5" key="1">
    <citation type="submission" date="2020-06" db="EMBL/GenBank/DDBJ databases">
        <authorList>
            <person name="Li R."/>
            <person name="Bekaert M."/>
        </authorList>
    </citation>
    <scope>NUCLEOTIDE SEQUENCE [LARGE SCALE GENOMIC DNA]</scope>
    <source>
        <strain evidence="5">wild</strain>
    </source>
</reference>
<dbReference type="PROSITE" id="PS00018">
    <property type="entry name" value="EF_HAND_1"/>
    <property type="match status" value="4"/>
</dbReference>
<evidence type="ECO:0000313" key="5">
    <source>
        <dbReference type="Proteomes" id="UP000507470"/>
    </source>
</evidence>
<keyword evidence="1" id="KW-0677">Repeat</keyword>
<name>A0A6J8AR57_MYTCO</name>
<evidence type="ECO:0000256" key="1">
    <source>
        <dbReference type="ARBA" id="ARBA00022737"/>
    </source>
</evidence>
<dbReference type="OrthoDB" id="6058734at2759"/>
<dbReference type="Gene3D" id="1.10.238.10">
    <property type="entry name" value="EF-hand"/>
    <property type="match status" value="2"/>
</dbReference>
<evidence type="ECO:0000256" key="2">
    <source>
        <dbReference type="ARBA" id="ARBA00022837"/>
    </source>
</evidence>
<keyword evidence="2" id="KW-0106">Calcium</keyword>
<sequence length="160" mass="17876">MGSIHSLFERTTNSERSAKVVSDFKEVFELFDKDGDGTITTKELDTVMRSLGQNPTENEVKEMVQKVDKDGNGTIEFPEFLQMATDMMKSVDLADEVRDAFRLFDNNGDGYITAPELKTILSNNGEKISDEELDAMVKDADVDGDGKINYEEFVSILEGN</sequence>
<evidence type="ECO:0000313" key="4">
    <source>
        <dbReference type="EMBL" id="CAC5372058.1"/>
    </source>
</evidence>
<dbReference type="InterPro" id="IPR002048">
    <property type="entry name" value="EF_hand_dom"/>
</dbReference>
<dbReference type="SUPFAM" id="SSF47473">
    <property type="entry name" value="EF-hand"/>
    <property type="match status" value="1"/>
</dbReference>